<feature type="domain" description="Tetrapyrrole methylase" evidence="6">
    <location>
        <begin position="4"/>
        <end position="214"/>
    </location>
</feature>
<dbReference type="AlphaFoldDB" id="A0A6A0BAB9"/>
<keyword evidence="4" id="KW-0949">S-adenosyl-L-methionine</keyword>
<dbReference type="GO" id="GO:0019354">
    <property type="term" value="P:siroheme biosynthetic process"/>
    <property type="evidence" value="ECO:0007669"/>
    <property type="project" value="InterPro"/>
</dbReference>
<dbReference type="Gene3D" id="3.30.950.10">
    <property type="entry name" value="Methyltransferase, Cobalt-precorrin-4 Transmethylase, Domain 2"/>
    <property type="match status" value="1"/>
</dbReference>
<dbReference type="InterPro" id="IPR014777">
    <property type="entry name" value="4pyrrole_Mease_sub1"/>
</dbReference>
<keyword evidence="8" id="KW-1185">Reference proteome</keyword>
<keyword evidence="2" id="KW-0489">Methyltransferase</keyword>
<dbReference type="NCBIfam" id="NF004790">
    <property type="entry name" value="PRK06136.1"/>
    <property type="match status" value="1"/>
</dbReference>
<evidence type="ECO:0000256" key="3">
    <source>
        <dbReference type="ARBA" id="ARBA00022679"/>
    </source>
</evidence>
<dbReference type="PANTHER" id="PTHR45790:SF3">
    <property type="entry name" value="S-ADENOSYL-L-METHIONINE-DEPENDENT UROPORPHYRINOGEN III METHYLTRANSFERASE, CHLOROPLASTIC"/>
    <property type="match status" value="1"/>
</dbReference>
<evidence type="ECO:0000313" key="8">
    <source>
        <dbReference type="Proteomes" id="UP000480303"/>
    </source>
</evidence>
<dbReference type="InterPro" id="IPR035996">
    <property type="entry name" value="4pyrrol_Methylase_sf"/>
</dbReference>
<keyword evidence="5" id="KW-0627">Porphyrin biosynthesis</keyword>
<evidence type="ECO:0000256" key="1">
    <source>
        <dbReference type="ARBA" id="ARBA00012162"/>
    </source>
</evidence>
<evidence type="ECO:0000256" key="5">
    <source>
        <dbReference type="ARBA" id="ARBA00023244"/>
    </source>
</evidence>
<dbReference type="InterPro" id="IPR014776">
    <property type="entry name" value="4pyrrole_Mease_sub2"/>
</dbReference>
<dbReference type="CDD" id="cd11642">
    <property type="entry name" value="SUMT"/>
    <property type="match status" value="1"/>
</dbReference>
<proteinExistence type="predicted"/>
<accession>A0A6A0BAB9</accession>
<comment type="caution">
    <text evidence="7">The sequence shown here is derived from an EMBL/GenBank/DDBJ whole genome shotgun (WGS) entry which is preliminary data.</text>
</comment>
<dbReference type="Gene3D" id="3.40.1010.10">
    <property type="entry name" value="Cobalt-precorrin-4 Transmethylase, Domain 1"/>
    <property type="match status" value="1"/>
</dbReference>
<evidence type="ECO:0000256" key="2">
    <source>
        <dbReference type="ARBA" id="ARBA00022603"/>
    </source>
</evidence>
<dbReference type="Pfam" id="PF00590">
    <property type="entry name" value="TP_methylase"/>
    <property type="match status" value="1"/>
</dbReference>
<dbReference type="InterPro" id="IPR050161">
    <property type="entry name" value="Siro_Cobalamin_biosynth"/>
</dbReference>
<dbReference type="FunFam" id="3.40.1010.10:FF:000001">
    <property type="entry name" value="Siroheme synthase"/>
    <property type="match status" value="1"/>
</dbReference>
<reference evidence="7 8" key="1">
    <citation type="submission" date="2020-02" db="EMBL/GenBank/DDBJ databases">
        <title>Draft genome sequence of Lactococcus sp. Hs30E4-3.</title>
        <authorList>
            <person name="Noda S."/>
            <person name="Yuki M."/>
            <person name="Ohkuma M."/>
        </authorList>
    </citation>
    <scope>NUCLEOTIDE SEQUENCE [LARGE SCALE GENOMIC DNA]</scope>
    <source>
        <strain evidence="7 8">Hs30E4-3</strain>
    </source>
</reference>
<evidence type="ECO:0000259" key="6">
    <source>
        <dbReference type="Pfam" id="PF00590"/>
    </source>
</evidence>
<name>A0A6A0BAB9_9LACT</name>
<dbReference type="Proteomes" id="UP000480303">
    <property type="component" value="Unassembled WGS sequence"/>
</dbReference>
<dbReference type="GO" id="GO:0032259">
    <property type="term" value="P:methylation"/>
    <property type="evidence" value="ECO:0007669"/>
    <property type="project" value="UniProtKB-KW"/>
</dbReference>
<dbReference type="EC" id="2.1.1.107" evidence="1"/>
<evidence type="ECO:0000256" key="4">
    <source>
        <dbReference type="ARBA" id="ARBA00022691"/>
    </source>
</evidence>
<protein>
    <recommendedName>
        <fullName evidence="1">uroporphyrinogen-III C-methyltransferase</fullName>
        <ecNumber evidence="1">2.1.1.107</ecNumber>
    </recommendedName>
</protein>
<dbReference type="GO" id="GO:0004851">
    <property type="term" value="F:uroporphyrin-III C-methyltransferase activity"/>
    <property type="evidence" value="ECO:0007669"/>
    <property type="project" value="UniProtKB-EC"/>
</dbReference>
<dbReference type="SUPFAM" id="SSF53790">
    <property type="entry name" value="Tetrapyrrole methylase"/>
    <property type="match status" value="1"/>
</dbReference>
<dbReference type="EMBL" id="BLLI01000004">
    <property type="protein sequence ID" value="GFH41736.1"/>
    <property type="molecule type" value="Genomic_DNA"/>
</dbReference>
<dbReference type="InterPro" id="IPR006366">
    <property type="entry name" value="CobA/CysG_C"/>
</dbReference>
<gene>
    <name evidence="7" type="ORF">Hs30E_02870</name>
</gene>
<evidence type="ECO:0000313" key="7">
    <source>
        <dbReference type="EMBL" id="GFH41736.1"/>
    </source>
</evidence>
<dbReference type="InterPro" id="IPR000878">
    <property type="entry name" value="4pyrrol_Mease"/>
</dbReference>
<dbReference type="PANTHER" id="PTHR45790">
    <property type="entry name" value="SIROHEME SYNTHASE-RELATED"/>
    <property type="match status" value="1"/>
</dbReference>
<keyword evidence="3" id="KW-0808">Transferase</keyword>
<sequence>MTNKVYLVGAGTGDPELLTLKGLRLLKSADVVVYDRLVNQILLYLTKEEAQLVYVGKAPNAHAKSQSEIEDLLVNFAKNNKSVVRLKGGDPAIFGRVGEEMARLRAENIPYEVVPAVTAASSVSSYADIAITQRGIAERVLIMTPHETLADFADLDLVATLTATTLVLYMAVGNLPAILQALSSQAVPETMPIAVIENGTLPSQRTILSNLGDLSANLVQKAPKNPALIVIGHAVKFGSDNSWFQQLPKFGKRILLVRRQLPKFEEIIKFTSQGADIWLTLVGEKRQNRFANLDKVRLTQNFDEIVFRDGTSQADLDALI</sequence>
<organism evidence="7 8">
    <name type="scientific">Pseudolactococcus hodotermopsidis</name>
    <dbReference type="NCBI Taxonomy" id="2709157"/>
    <lineage>
        <taxon>Bacteria</taxon>
        <taxon>Bacillati</taxon>
        <taxon>Bacillota</taxon>
        <taxon>Bacilli</taxon>
        <taxon>Lactobacillales</taxon>
        <taxon>Streptococcaceae</taxon>
        <taxon>Pseudolactococcus</taxon>
    </lineage>
</organism>
<dbReference type="NCBIfam" id="TIGR01469">
    <property type="entry name" value="cobA_cysG_Cterm"/>
    <property type="match status" value="1"/>
</dbReference>
<dbReference type="RefSeq" id="WP_172207446.1">
    <property type="nucleotide sequence ID" value="NZ_BLLI01000004.1"/>
</dbReference>